<dbReference type="Gene3D" id="3.40.50.2300">
    <property type="match status" value="2"/>
</dbReference>
<dbReference type="SUPFAM" id="SSF53822">
    <property type="entry name" value="Periplasmic binding protein-like I"/>
    <property type="match status" value="1"/>
</dbReference>
<dbReference type="RefSeq" id="WP_120788106.1">
    <property type="nucleotide sequence ID" value="NZ_CP032624.1"/>
</dbReference>
<dbReference type="PANTHER" id="PTHR30036">
    <property type="entry name" value="D-XYLOSE-BINDING PERIPLASMIC PROTEIN"/>
    <property type="match status" value="1"/>
</dbReference>
<proteinExistence type="predicted"/>
<evidence type="ECO:0000259" key="4">
    <source>
        <dbReference type="Pfam" id="PF13407"/>
    </source>
</evidence>
<keyword evidence="6" id="KW-1185">Reference proteome</keyword>
<dbReference type="PANTHER" id="PTHR30036:SF1">
    <property type="entry name" value="D-XYLOSE-BINDING PERIPLASMIC PROTEIN"/>
    <property type="match status" value="1"/>
</dbReference>
<dbReference type="InterPro" id="IPR050555">
    <property type="entry name" value="Bact_Solute-Bind_Prot2"/>
</dbReference>
<dbReference type="PROSITE" id="PS51257">
    <property type="entry name" value="PROKAR_LIPOPROTEIN"/>
    <property type="match status" value="1"/>
</dbReference>
<dbReference type="Pfam" id="PF13407">
    <property type="entry name" value="Peripla_BP_4"/>
    <property type="match status" value="1"/>
</dbReference>
<protein>
    <submittedName>
        <fullName evidence="5">Sugar ABC transporter substrate-binding protein</fullName>
    </submittedName>
</protein>
<evidence type="ECO:0000256" key="1">
    <source>
        <dbReference type="ARBA" id="ARBA00004196"/>
    </source>
</evidence>
<feature type="signal peptide" evidence="3">
    <location>
        <begin position="1"/>
        <end position="29"/>
    </location>
</feature>
<dbReference type="GO" id="GO:0030246">
    <property type="term" value="F:carbohydrate binding"/>
    <property type="evidence" value="ECO:0007669"/>
    <property type="project" value="TreeGrafter"/>
</dbReference>
<dbReference type="CDD" id="cd19994">
    <property type="entry name" value="PBP1_ChvE"/>
    <property type="match status" value="1"/>
</dbReference>
<gene>
    <name evidence="5" type="ORF">D7I44_02875</name>
</gene>
<accession>A0A387BJX3</accession>
<evidence type="ECO:0000313" key="6">
    <source>
        <dbReference type="Proteomes" id="UP000275069"/>
    </source>
</evidence>
<dbReference type="AlphaFoldDB" id="A0A387BJX3"/>
<feature type="chain" id="PRO_5039046785" evidence="3">
    <location>
        <begin position="30"/>
        <end position="371"/>
    </location>
</feature>
<dbReference type="KEGG" id="gry:D7I44_02875"/>
<dbReference type="EMBL" id="CP032624">
    <property type="protein sequence ID" value="AYG02572.1"/>
    <property type="molecule type" value="Genomic_DNA"/>
</dbReference>
<dbReference type="InterPro" id="IPR028082">
    <property type="entry name" value="Peripla_BP_I"/>
</dbReference>
<comment type="subcellular location">
    <subcellularLocation>
        <location evidence="1">Cell envelope</location>
    </subcellularLocation>
</comment>
<evidence type="ECO:0000256" key="3">
    <source>
        <dbReference type="SAM" id="SignalP"/>
    </source>
</evidence>
<feature type="domain" description="Periplasmic binding protein" evidence="4">
    <location>
        <begin position="46"/>
        <end position="321"/>
    </location>
</feature>
<organism evidence="5 6">
    <name type="scientific">Gryllotalpicola protaetiae</name>
    <dbReference type="NCBI Taxonomy" id="2419771"/>
    <lineage>
        <taxon>Bacteria</taxon>
        <taxon>Bacillati</taxon>
        <taxon>Actinomycetota</taxon>
        <taxon>Actinomycetes</taxon>
        <taxon>Micrococcales</taxon>
        <taxon>Microbacteriaceae</taxon>
        <taxon>Gryllotalpicola</taxon>
    </lineage>
</organism>
<keyword evidence="2 3" id="KW-0732">Signal</keyword>
<name>A0A387BJX3_9MICO</name>
<dbReference type="OrthoDB" id="9773673at2"/>
<evidence type="ECO:0000313" key="5">
    <source>
        <dbReference type="EMBL" id="AYG02572.1"/>
    </source>
</evidence>
<dbReference type="InterPro" id="IPR025997">
    <property type="entry name" value="SBP_2_dom"/>
</dbReference>
<dbReference type="GO" id="GO:0030288">
    <property type="term" value="C:outer membrane-bounded periplasmic space"/>
    <property type="evidence" value="ECO:0007669"/>
    <property type="project" value="TreeGrafter"/>
</dbReference>
<dbReference type="Proteomes" id="UP000275069">
    <property type="component" value="Chromosome"/>
</dbReference>
<reference evidence="5 6" key="1">
    <citation type="submission" date="2018-09" db="EMBL/GenBank/DDBJ databases">
        <title>Genome sequencing of strain 2DFW10M-5.</title>
        <authorList>
            <person name="Heo J."/>
            <person name="Kim S.-J."/>
            <person name="Kwon S.-W."/>
        </authorList>
    </citation>
    <scope>NUCLEOTIDE SEQUENCE [LARGE SCALE GENOMIC DNA]</scope>
    <source>
        <strain evidence="5 6">2DFW10M-5</strain>
    </source>
</reference>
<sequence>MRKKYIVGIAAVAAAAALTLSGCSTGRSASASGDSGSTSVKKGDLIGVALPAKTSQNWVLAGQDFKNSIEKAGFKADIQYADNSSPVPSQQAEINSMLTKGAKVIIIGAADGSQLTTQVATAKKDGAIVIAWDRNILNTKNVDYYVAFNNFHVGELQGQALLDGLKKEKGDGPYNVELFAGSPDDANAPLFFDGAMSVLKPKIADGTIKVVSGQTDFKQVSTQGWLAQNAQKRMTDLITGNYAGGAKLDGVLSPNDTLARAILQATKSAGLPNPVVTGQDSETDSIPLIMNGTQYSTIYKDTNLEAQAAVDVVSTLAKGNKPKTVDNDKNNDNGAIIVPSIELSPVLVTKDNAVEAYKNNADLEKLATANQ</sequence>
<evidence type="ECO:0000256" key="2">
    <source>
        <dbReference type="ARBA" id="ARBA00022729"/>
    </source>
</evidence>